<name>A0A1G4E191_PLAVI</name>
<protein>
    <submittedName>
        <fullName evidence="1">Vir protein, putative</fullName>
    </submittedName>
</protein>
<dbReference type="InterPro" id="IPR008780">
    <property type="entry name" value="Plasmodium_Vir"/>
</dbReference>
<dbReference type="Pfam" id="PF05795">
    <property type="entry name" value="Plasmodium_Vir"/>
    <property type="match status" value="1"/>
</dbReference>
<dbReference type="VEuPathDB" id="PlasmoDB:PVW1_000015900"/>
<proteinExistence type="predicted"/>
<dbReference type="VEuPathDB" id="PlasmoDB:PVX_069190"/>
<evidence type="ECO:0000313" key="1">
    <source>
        <dbReference type="EMBL" id="SCA59703.1"/>
    </source>
</evidence>
<accession>A0A1G4E191</accession>
<sequence length="349" mass="40451">MAEILTKDDLEKLRTKFLYYNRFIEANELYCSNGFPYDEIKKKIKRYVNDDKISEELVNGICSFNIQKVGQFCNTLCDYFYYWIGDKIYNLVSNEKDFTETINTLYTELSRYAKEDKCKCNSKHETNENFKKIKIAYDYSNDYETIKEHLETNNNMCDADYNKYLNNAVEAYNSVREDCNKDIQPQYCIQLTSFISDFFENTLSPLQCDLRNVHTEVQRKHSSSSTEFSVLGDPPAIPPHEDMPEDRASISATTDTVMPEIKESISAPTDKYMSKIITNVSFPIGAASTMLLLYKFTPVGSFFRRNLGKNKVMEQTMNSSMIGAIGGDIYNNDQTYLGRHRYNLSYSPE</sequence>
<dbReference type="Proteomes" id="UP000196402">
    <property type="component" value="Unassembled WGS sequence"/>
</dbReference>
<reference evidence="1 2" key="1">
    <citation type="submission" date="2016-07" db="EMBL/GenBank/DDBJ databases">
        <authorList>
            <consortium name="Pathogen Informatics"/>
        </authorList>
    </citation>
    <scope>NUCLEOTIDE SEQUENCE [LARGE SCALE GENOMIC DNA]</scope>
</reference>
<evidence type="ECO:0000313" key="2">
    <source>
        <dbReference type="Proteomes" id="UP000196402"/>
    </source>
</evidence>
<dbReference type="AlphaFoldDB" id="A0A1G4E191"/>
<gene>
    <name evidence="1" type="ORF">PVT01_000034600</name>
</gene>
<dbReference type="VEuPathDB" id="PlasmoDB:PVPAM_110066000"/>
<organism evidence="1 2">
    <name type="scientific">Plasmodium vivax</name>
    <name type="common">malaria parasite P. vivax</name>
    <dbReference type="NCBI Taxonomy" id="5855"/>
    <lineage>
        <taxon>Eukaryota</taxon>
        <taxon>Sar</taxon>
        <taxon>Alveolata</taxon>
        <taxon>Apicomplexa</taxon>
        <taxon>Aconoidasida</taxon>
        <taxon>Haemosporida</taxon>
        <taxon>Plasmodiidae</taxon>
        <taxon>Plasmodium</taxon>
        <taxon>Plasmodium (Plasmodium)</taxon>
    </lineage>
</organism>
<dbReference type="EMBL" id="FLYH01000063">
    <property type="protein sequence ID" value="SCA59703.1"/>
    <property type="molecule type" value="Genomic_DNA"/>
</dbReference>